<evidence type="ECO:0000313" key="4">
    <source>
        <dbReference type="EMBL" id="NOU87479.1"/>
    </source>
</evidence>
<dbReference type="SMART" id="SM00822">
    <property type="entry name" value="PKS_KR"/>
    <property type="match status" value="1"/>
</dbReference>
<dbReference type="InterPro" id="IPR002347">
    <property type="entry name" value="SDR_fam"/>
</dbReference>
<dbReference type="Gene3D" id="3.40.50.720">
    <property type="entry name" value="NAD(P)-binding Rossmann-like Domain"/>
    <property type="match status" value="1"/>
</dbReference>
<dbReference type="PRINTS" id="PR00080">
    <property type="entry name" value="SDRFAMILY"/>
</dbReference>
<keyword evidence="2" id="KW-0560">Oxidoreductase</keyword>
<feature type="domain" description="Ketoreductase" evidence="3">
    <location>
        <begin position="9"/>
        <end position="188"/>
    </location>
</feature>
<evidence type="ECO:0000256" key="1">
    <source>
        <dbReference type="ARBA" id="ARBA00006484"/>
    </source>
</evidence>
<comment type="similarity">
    <text evidence="1">Belongs to the short-chain dehydrogenases/reductases (SDR) family.</text>
</comment>
<dbReference type="PANTHER" id="PTHR43639:SF1">
    <property type="entry name" value="SHORT-CHAIN DEHYDROGENASE_REDUCTASE FAMILY PROTEIN"/>
    <property type="match status" value="1"/>
</dbReference>
<dbReference type="SUPFAM" id="SSF51735">
    <property type="entry name" value="NAD(P)-binding Rossmann-fold domains"/>
    <property type="match status" value="1"/>
</dbReference>
<organism evidence="4 5">
    <name type="scientific">Paenibacillus germinis</name>
    <dbReference type="NCBI Taxonomy" id="2654979"/>
    <lineage>
        <taxon>Bacteria</taxon>
        <taxon>Bacillati</taxon>
        <taxon>Bacillota</taxon>
        <taxon>Bacilli</taxon>
        <taxon>Bacillales</taxon>
        <taxon>Paenibacillaceae</taxon>
        <taxon>Paenibacillus</taxon>
    </lineage>
</organism>
<evidence type="ECO:0000313" key="5">
    <source>
        <dbReference type="Proteomes" id="UP000658690"/>
    </source>
</evidence>
<keyword evidence="5" id="KW-1185">Reference proteome</keyword>
<accession>A0ABX1Z3R5</accession>
<dbReference type="PROSITE" id="PS00061">
    <property type="entry name" value="ADH_SHORT"/>
    <property type="match status" value="1"/>
</dbReference>
<name>A0ABX1Z3R5_9BACL</name>
<dbReference type="PANTHER" id="PTHR43639">
    <property type="entry name" value="OXIDOREDUCTASE, SHORT-CHAIN DEHYDROGENASE/REDUCTASE FAMILY (AFU_ORTHOLOGUE AFUA_5G02870)"/>
    <property type="match status" value="1"/>
</dbReference>
<dbReference type="EMBL" id="WHOC01000082">
    <property type="protein sequence ID" value="NOU87479.1"/>
    <property type="molecule type" value="Genomic_DNA"/>
</dbReference>
<dbReference type="Proteomes" id="UP000658690">
    <property type="component" value="Unassembled WGS sequence"/>
</dbReference>
<dbReference type="PRINTS" id="PR00081">
    <property type="entry name" value="GDHRDH"/>
</dbReference>
<evidence type="ECO:0000259" key="3">
    <source>
        <dbReference type="SMART" id="SM00822"/>
    </source>
</evidence>
<comment type="caution">
    <text evidence="4">The sequence shown here is derived from an EMBL/GenBank/DDBJ whole genome shotgun (WGS) entry which is preliminary data.</text>
</comment>
<dbReference type="Pfam" id="PF13561">
    <property type="entry name" value="adh_short_C2"/>
    <property type="match status" value="1"/>
</dbReference>
<dbReference type="InterPro" id="IPR020904">
    <property type="entry name" value="Sc_DH/Rdtase_CS"/>
</dbReference>
<dbReference type="InterPro" id="IPR057326">
    <property type="entry name" value="KR_dom"/>
</dbReference>
<dbReference type="InterPro" id="IPR036291">
    <property type="entry name" value="NAD(P)-bd_dom_sf"/>
</dbReference>
<protein>
    <submittedName>
        <fullName evidence="4">SDR family oxidoreductase</fullName>
    </submittedName>
</protein>
<dbReference type="RefSeq" id="WP_171690635.1">
    <property type="nucleotide sequence ID" value="NZ_WHOC01000082.1"/>
</dbReference>
<reference evidence="4 5" key="1">
    <citation type="submission" date="2019-10" db="EMBL/GenBank/DDBJ databases">
        <title>Description of Paenibacillus choica sp. nov.</title>
        <authorList>
            <person name="Carlier A."/>
            <person name="Qi S."/>
        </authorList>
    </citation>
    <scope>NUCLEOTIDE SEQUENCE [LARGE SCALE GENOMIC DNA]</scope>
    <source>
        <strain evidence="4 5">LMG 31460</strain>
    </source>
</reference>
<evidence type="ECO:0000256" key="2">
    <source>
        <dbReference type="ARBA" id="ARBA00023002"/>
    </source>
</evidence>
<gene>
    <name evidence="4" type="ORF">GC102_17050</name>
</gene>
<sequence length="248" mass="25217">MQTATLSGKVALVTGGSRGIGAAIVKRLASVGAAVAFTYASAVQKAEELVKEVEAAGGKALALRADSSDPDSVKGAVSDTVKAFGGINILVNNAGLLEVKPYDQFTIEEFDHLMAVNVRAIFAAVQAAAPQMGEGDRILTIGSINGDISAFPGMSLYSMAKAAVAGLTRGLARDLAPLGITVNNLQPGPIDTDMNPADGSMAPMLKGLISLGRYGKATEVAGLVSYLASPEAAYITGASINIDGGFMI</sequence>
<proteinExistence type="inferred from homology"/>